<evidence type="ECO:0000256" key="1">
    <source>
        <dbReference type="SAM" id="MobiDB-lite"/>
    </source>
</evidence>
<comment type="caution">
    <text evidence="2">The sequence shown here is derived from an EMBL/GenBank/DDBJ whole genome shotgun (WGS) entry which is preliminary data.</text>
</comment>
<evidence type="ECO:0000313" key="2">
    <source>
        <dbReference type="EMBL" id="GFS15333.1"/>
    </source>
</evidence>
<keyword evidence="3" id="KW-1185">Reference proteome</keyword>
<feature type="region of interest" description="Disordered" evidence="1">
    <location>
        <begin position="21"/>
        <end position="49"/>
    </location>
</feature>
<proteinExistence type="predicted"/>
<reference evidence="2 3" key="1">
    <citation type="journal article" date="2021" name="Elife">
        <title>Chloroplast acquisition without the gene transfer in kleptoplastic sea slugs, Plakobranchus ocellatus.</title>
        <authorList>
            <person name="Maeda T."/>
            <person name="Takahashi S."/>
            <person name="Yoshida T."/>
            <person name="Shimamura S."/>
            <person name="Takaki Y."/>
            <person name="Nagai Y."/>
            <person name="Toyoda A."/>
            <person name="Suzuki Y."/>
            <person name="Arimoto A."/>
            <person name="Ishii H."/>
            <person name="Satoh N."/>
            <person name="Nishiyama T."/>
            <person name="Hasebe M."/>
            <person name="Maruyama T."/>
            <person name="Minagawa J."/>
            <person name="Obokata J."/>
            <person name="Shigenobu S."/>
        </authorList>
    </citation>
    <scope>NUCLEOTIDE SEQUENCE [LARGE SCALE GENOMIC DNA]</scope>
</reference>
<sequence>MDRHQTLPPEMNPRLARSIRRSLAADQSSNMEEVLRADEGTNLPPAPTNIRVRNYGRTIKERGEVCQWIHDMTLEPPAPKGISAISAAGSKASLDISTAGPKTRKDEANETANAKLVAAAFAKAHGAALNASGTGDTAAAKVCSGLSHADAGKPVDPEQPAVEKTAGSGEESSFEDQLNEIRQQQLQLLERQRAIQEQLDKRQGSSTGSSSCGVTVIEQKHGQTGLQGDQDGPDQETTAITQSQFTLGREKAAGVEIKRRRLKGSLASHYARRDEGTVASLLWSPTASDANSSSVARSNSTLCVSAGRQANLRQDNSSSISALLSQTSFLESRSFHGSDTSETCPHAHQSHQDKEVSESIRCSVKPALARSSSKQTIDRKPETEKNESAGGENDCEYVYSLRANCETPTA</sequence>
<dbReference type="Proteomes" id="UP000762676">
    <property type="component" value="Unassembled WGS sequence"/>
</dbReference>
<feature type="compositionally biased region" description="Polar residues" evidence="1">
    <location>
        <begin position="334"/>
        <end position="343"/>
    </location>
</feature>
<evidence type="ECO:0000313" key="3">
    <source>
        <dbReference type="Proteomes" id="UP000762676"/>
    </source>
</evidence>
<dbReference type="EMBL" id="BMAT01013561">
    <property type="protein sequence ID" value="GFS15333.1"/>
    <property type="molecule type" value="Genomic_DNA"/>
</dbReference>
<dbReference type="AlphaFoldDB" id="A0AAV4IXT4"/>
<feature type="region of interest" description="Disordered" evidence="1">
    <location>
        <begin position="149"/>
        <end position="177"/>
    </location>
</feature>
<organism evidence="2 3">
    <name type="scientific">Elysia marginata</name>
    <dbReference type="NCBI Taxonomy" id="1093978"/>
    <lineage>
        <taxon>Eukaryota</taxon>
        <taxon>Metazoa</taxon>
        <taxon>Spiralia</taxon>
        <taxon>Lophotrochozoa</taxon>
        <taxon>Mollusca</taxon>
        <taxon>Gastropoda</taxon>
        <taxon>Heterobranchia</taxon>
        <taxon>Euthyneura</taxon>
        <taxon>Panpulmonata</taxon>
        <taxon>Sacoglossa</taxon>
        <taxon>Placobranchoidea</taxon>
        <taxon>Plakobranchidae</taxon>
        <taxon>Elysia</taxon>
    </lineage>
</organism>
<name>A0AAV4IXT4_9GAST</name>
<protein>
    <submittedName>
        <fullName evidence="2">Uncharacterized protein</fullName>
    </submittedName>
</protein>
<feature type="compositionally biased region" description="Basic and acidic residues" evidence="1">
    <location>
        <begin position="376"/>
        <end position="387"/>
    </location>
</feature>
<feature type="region of interest" description="Disordered" evidence="1">
    <location>
        <begin position="334"/>
        <end position="393"/>
    </location>
</feature>
<accession>A0AAV4IXT4</accession>
<gene>
    <name evidence="2" type="ORF">ElyMa_006768800</name>
</gene>